<gene>
    <name evidence="5" type="ORF">E4T21_11160</name>
</gene>
<dbReference type="PANTHER" id="PTHR33376:SF7">
    <property type="entry name" value="C4-DICARBOXYLATE-BINDING PROTEIN DCTB"/>
    <property type="match status" value="1"/>
</dbReference>
<dbReference type="InterPro" id="IPR038404">
    <property type="entry name" value="TRAP_DctP_sf"/>
</dbReference>
<feature type="signal peptide" evidence="4">
    <location>
        <begin position="1"/>
        <end position="28"/>
    </location>
</feature>
<dbReference type="GO" id="GO:0030288">
    <property type="term" value="C:outer membrane-bounded periplasmic space"/>
    <property type="evidence" value="ECO:0007669"/>
    <property type="project" value="InterPro"/>
</dbReference>
<dbReference type="NCBIfam" id="TIGR00787">
    <property type="entry name" value="dctP"/>
    <property type="match status" value="1"/>
</dbReference>
<dbReference type="OrthoDB" id="9771186at2"/>
<dbReference type="Gene3D" id="3.40.190.170">
    <property type="entry name" value="Bacterial extracellular solute-binding protein, family 7"/>
    <property type="match status" value="1"/>
</dbReference>
<dbReference type="NCBIfam" id="NF037995">
    <property type="entry name" value="TRAP_S1"/>
    <property type="match status" value="1"/>
</dbReference>
<comment type="similarity">
    <text evidence="1">Belongs to the bacterial solute-binding protein 7 family.</text>
</comment>
<protein>
    <submittedName>
        <fullName evidence="5">TRAP transporter substrate-binding protein</fullName>
    </submittedName>
</protein>
<feature type="chain" id="PRO_5022924373" evidence="4">
    <location>
        <begin position="29"/>
        <end position="353"/>
    </location>
</feature>
<evidence type="ECO:0000256" key="3">
    <source>
        <dbReference type="ARBA" id="ARBA00022729"/>
    </source>
</evidence>
<keyword evidence="6" id="KW-1185">Reference proteome</keyword>
<dbReference type="CDD" id="cd13679">
    <property type="entry name" value="PBP2_TRAP_YiaO_like"/>
    <property type="match status" value="1"/>
</dbReference>
<dbReference type="PANTHER" id="PTHR33376">
    <property type="match status" value="1"/>
</dbReference>
<organism evidence="5 6">
    <name type="scientific">Halomonas binhaiensis</name>
    <dbReference type="NCBI Taxonomy" id="2562282"/>
    <lineage>
        <taxon>Bacteria</taxon>
        <taxon>Pseudomonadati</taxon>
        <taxon>Pseudomonadota</taxon>
        <taxon>Gammaproteobacteria</taxon>
        <taxon>Oceanospirillales</taxon>
        <taxon>Halomonadaceae</taxon>
        <taxon>Halomonas</taxon>
    </lineage>
</organism>
<dbReference type="Pfam" id="PF03480">
    <property type="entry name" value="DctP"/>
    <property type="match status" value="1"/>
</dbReference>
<evidence type="ECO:0000313" key="6">
    <source>
        <dbReference type="Proteomes" id="UP000324285"/>
    </source>
</evidence>
<evidence type="ECO:0000256" key="1">
    <source>
        <dbReference type="ARBA" id="ARBA00009023"/>
    </source>
</evidence>
<dbReference type="EMBL" id="CP038437">
    <property type="protein sequence ID" value="QEM84046.1"/>
    <property type="molecule type" value="Genomic_DNA"/>
</dbReference>
<dbReference type="InterPro" id="IPR018389">
    <property type="entry name" value="DctP_fam"/>
</dbReference>
<dbReference type="AlphaFoldDB" id="A0A5C1NLA0"/>
<evidence type="ECO:0000256" key="2">
    <source>
        <dbReference type="ARBA" id="ARBA00022448"/>
    </source>
</evidence>
<dbReference type="Proteomes" id="UP000324285">
    <property type="component" value="Chromosome"/>
</dbReference>
<dbReference type="GO" id="GO:0055085">
    <property type="term" value="P:transmembrane transport"/>
    <property type="evidence" value="ECO:0007669"/>
    <property type="project" value="InterPro"/>
</dbReference>
<name>A0A5C1NLA0_9GAMM</name>
<reference evidence="5" key="1">
    <citation type="submission" date="2021-02" db="EMBL/GenBank/DDBJ databases">
        <title>Strain Y2R2, a novel species of the genus Halomonas.</title>
        <authorList>
            <person name="Huang H."/>
        </authorList>
    </citation>
    <scope>NUCLEOTIDE SEQUENCE</scope>
    <source>
        <strain evidence="5">Y2R2</strain>
    </source>
</reference>
<keyword evidence="2" id="KW-0813">Transport</keyword>
<keyword evidence="3 4" id="KW-0732">Signal</keyword>
<evidence type="ECO:0000313" key="5">
    <source>
        <dbReference type="EMBL" id="QEM84046.1"/>
    </source>
</evidence>
<dbReference type="PIRSF" id="PIRSF006470">
    <property type="entry name" value="DctB"/>
    <property type="match status" value="1"/>
</dbReference>
<dbReference type="KEGG" id="hbh:E4T21_11160"/>
<dbReference type="InterPro" id="IPR004682">
    <property type="entry name" value="TRAP_DctP"/>
</dbReference>
<sequence>MHAHYLAKRTLTGILATLAISSASLSLAATDMPPLPEVDGTVVEGDGNDYTLKFSIGTTQSGAQYRGLEYFKDIVEKRSDGHIKVQLFHSAQLGDDLQAVSALQAGTLEMTAPSTSPLVNMFPQFAVFDLPFLFPSPEVADKVLDGEIGKRMLEEASTNGLVAIGWAENGYRQLTDSKAAVSTPEDLKGLKIRTMQNPIHLDIWRTLGANPTPMSFAELFTALEQGVVDGQENPWITIQSSRFNEVQPYATETNHVYTPFVTLVSERFWNKLPESYQGLLVEAAGEMGRYEREVSRTLNDAIKQQLKDEGMQITELSAEQVATFQDTLAPVYDDWRDKIGGELIDDIQAISQP</sequence>
<accession>A0A5C1NLA0</accession>
<proteinExistence type="inferred from homology"/>
<evidence type="ECO:0000256" key="4">
    <source>
        <dbReference type="SAM" id="SignalP"/>
    </source>
</evidence>